<feature type="domain" description="Reverse transcriptase" evidence="1">
    <location>
        <begin position="100"/>
        <end position="340"/>
    </location>
</feature>
<dbReference type="GO" id="GO:0008270">
    <property type="term" value="F:zinc ion binding"/>
    <property type="evidence" value="ECO:0007669"/>
    <property type="project" value="InterPro"/>
</dbReference>
<dbReference type="InterPro" id="IPR043502">
    <property type="entry name" value="DNA/RNA_pol_sf"/>
</dbReference>
<proteinExistence type="predicted"/>
<dbReference type="InterPro" id="IPR003615">
    <property type="entry name" value="HNH_nuc"/>
</dbReference>
<dbReference type="InterPro" id="IPR030931">
    <property type="entry name" value="Group_II_RT_mat"/>
</dbReference>
<dbReference type="AlphaFoldDB" id="A0A8F0I031"/>
<gene>
    <name evidence="2" type="primary">orf564</name>
</gene>
<dbReference type="Pfam" id="PF00078">
    <property type="entry name" value="RVT_1"/>
    <property type="match status" value="1"/>
</dbReference>
<dbReference type="Gene3D" id="1.10.30.50">
    <property type="match status" value="1"/>
</dbReference>
<dbReference type="GO" id="GO:0004519">
    <property type="term" value="F:endonuclease activity"/>
    <property type="evidence" value="ECO:0007669"/>
    <property type="project" value="InterPro"/>
</dbReference>
<reference evidence="2" key="1">
    <citation type="journal article" date="2021" name="Eur. J. Phycol.">
        <title>Genomic analysis of the lectotype specimens of European Ulva rigida and Ulva lacinulata (Ulvaceae, Chlorophyta) reveals the ongoing misapplication of names.</title>
        <authorList>
            <person name="Hughey J.R."/>
            <person name="Gabrielson P.W."/>
            <person name="Maggs C.A."/>
            <person name="Mineur F."/>
        </authorList>
    </citation>
    <scope>NUCLEOTIDE SEQUENCE</scope>
    <source>
        <strain evidence="2">Cadiz</strain>
    </source>
</reference>
<dbReference type="InterPro" id="IPR051083">
    <property type="entry name" value="GrpII_Intron_Splice-Mob/Def"/>
</dbReference>
<accession>A0A8F0I031</accession>
<dbReference type="InterPro" id="IPR000477">
    <property type="entry name" value="RT_dom"/>
</dbReference>
<dbReference type="InterPro" id="IPR013597">
    <property type="entry name" value="Mat_intron_G2"/>
</dbReference>
<evidence type="ECO:0000259" key="1">
    <source>
        <dbReference type="PROSITE" id="PS50878"/>
    </source>
</evidence>
<dbReference type="InterPro" id="IPR025960">
    <property type="entry name" value="RVT_N"/>
</dbReference>
<dbReference type="CDD" id="cd00085">
    <property type="entry name" value="HNHc"/>
    <property type="match status" value="1"/>
</dbReference>
<dbReference type="SMART" id="SM00507">
    <property type="entry name" value="HNHc"/>
    <property type="match status" value="1"/>
</dbReference>
<dbReference type="Pfam" id="PF13655">
    <property type="entry name" value="RVT_N"/>
    <property type="match status" value="1"/>
</dbReference>
<geneLocation type="chloroplast" evidence="2"/>
<dbReference type="CDD" id="cd01651">
    <property type="entry name" value="RT_G2_intron"/>
    <property type="match status" value="1"/>
</dbReference>
<name>A0A8F0I031_9CHLO</name>
<dbReference type="PROSITE" id="PS50878">
    <property type="entry name" value="RT_POL"/>
    <property type="match status" value="1"/>
</dbReference>
<evidence type="ECO:0000313" key="2">
    <source>
        <dbReference type="EMBL" id="QWL15191.1"/>
    </source>
</evidence>
<organism evidence="2">
    <name type="scientific">Ulva rigida</name>
    <dbReference type="NCBI Taxonomy" id="75689"/>
    <lineage>
        <taxon>Eukaryota</taxon>
        <taxon>Viridiplantae</taxon>
        <taxon>Chlorophyta</taxon>
        <taxon>core chlorophytes</taxon>
        <taxon>Ulvophyceae</taxon>
        <taxon>OUU clade</taxon>
        <taxon>Ulvales</taxon>
        <taxon>Ulvaceae</taxon>
        <taxon>Ulva</taxon>
    </lineage>
</organism>
<dbReference type="PANTHER" id="PTHR34047:SF8">
    <property type="entry name" value="PROTEIN YKFC"/>
    <property type="match status" value="1"/>
</dbReference>
<protein>
    <recommendedName>
        <fullName evidence="1">Reverse transcriptase domain-containing protein</fullName>
    </recommendedName>
</protein>
<dbReference type="Pfam" id="PF08388">
    <property type="entry name" value="GIIM"/>
    <property type="match status" value="1"/>
</dbReference>
<keyword evidence="2" id="KW-0934">Plastid</keyword>
<dbReference type="NCBIfam" id="TIGR04416">
    <property type="entry name" value="group_II_RT_mat"/>
    <property type="match status" value="1"/>
</dbReference>
<dbReference type="GO" id="GO:0003676">
    <property type="term" value="F:nucleic acid binding"/>
    <property type="evidence" value="ECO:0007669"/>
    <property type="project" value="InterPro"/>
</dbReference>
<sequence>MNLNKNLNSSPRSIYYPSRANKWTGVNWNKVEETTSNLQHRITKAAENGDYRKVRNLQRLLNNSISSRLKSVRIVSQENSGKKTPGIDGEIWTTPDRKLQEAHKLRNKSNTKPLKRVYIPKANGKQRPLGIACMSDRGKQALWNHSLLPVVEATSDPNSYGFRPYRSCWHANKQLRTLLDKPSSPEWILDADIEQCFDKINHNWLLENTPMETKVLKSWLKAGYLENYSLFNTEEGTPQGGVISPTLMNHTLNGLEEFLEKTFKPGYGISSTGNKVRKSTCIKIVRYADDFIVTGRSKRQLERVKLAIGKFLERRGLKISDDKTSIRHISKGFDFLGWNFRKYNNKLLCKISQKSIQNHRRHIKYLIKTTHHPDILIGKLNSKIMGWENYHCCCNDIWKVWGIMNHYLYKCLMKWCLRRHSNKTRKWIYQNYWKNSKSGKTFVINYKNQEFRLKTYSSKQKLIRSRLSTKINIFDLSNKRLIKNKTAIIKQNLTGNKSILWKIQKGVCPNCKQHMDPNKPRLIHVHHKVSRKEKGEKGSNKLSNLVLLHEHCHYTIHYNTNAAS</sequence>
<dbReference type="InterPro" id="IPR002711">
    <property type="entry name" value="HNH"/>
</dbReference>
<keyword evidence="2" id="KW-0150">Chloroplast</keyword>
<dbReference type="Pfam" id="PF01844">
    <property type="entry name" value="HNH"/>
    <property type="match status" value="1"/>
</dbReference>
<dbReference type="PANTHER" id="PTHR34047">
    <property type="entry name" value="NUCLEAR INTRON MATURASE 1, MITOCHONDRIAL-RELATED"/>
    <property type="match status" value="1"/>
</dbReference>
<dbReference type="SUPFAM" id="SSF56672">
    <property type="entry name" value="DNA/RNA polymerases"/>
    <property type="match status" value="1"/>
</dbReference>
<dbReference type="EMBL" id="MW543060">
    <property type="protein sequence ID" value="QWL15191.1"/>
    <property type="molecule type" value="Genomic_DNA"/>
</dbReference>